<dbReference type="AlphaFoldDB" id="A0A085N2B2"/>
<evidence type="ECO:0000313" key="3">
    <source>
        <dbReference type="EMBL" id="KFD63608.1"/>
    </source>
</evidence>
<evidence type="ECO:0000313" key="2">
    <source>
        <dbReference type="EMBL" id="KFD57161.1"/>
    </source>
</evidence>
<gene>
    <name evidence="2" type="ORF">M513_02046</name>
    <name evidence="3" type="ORF">M514_02046</name>
</gene>
<name>A0A085N2B2_9BILA</name>
<proteinExistence type="predicted"/>
<feature type="compositionally biased region" description="Polar residues" evidence="1">
    <location>
        <begin position="86"/>
        <end position="98"/>
    </location>
</feature>
<dbReference type="Proteomes" id="UP000030764">
    <property type="component" value="Unassembled WGS sequence"/>
</dbReference>
<dbReference type="EMBL" id="KL367570">
    <property type="protein sequence ID" value="KFD63608.1"/>
    <property type="molecule type" value="Genomic_DNA"/>
</dbReference>
<reference evidence="3 4" key="1">
    <citation type="journal article" date="2014" name="Nat. Genet.">
        <title>Genome and transcriptome of the porcine whipworm Trichuris suis.</title>
        <authorList>
            <person name="Jex A.R."/>
            <person name="Nejsum P."/>
            <person name="Schwarz E.M."/>
            <person name="Hu L."/>
            <person name="Young N.D."/>
            <person name="Hall R.S."/>
            <person name="Korhonen P.K."/>
            <person name="Liao S."/>
            <person name="Thamsborg S."/>
            <person name="Xia J."/>
            <person name="Xu P."/>
            <person name="Wang S."/>
            <person name="Scheerlinck J.P."/>
            <person name="Hofmann A."/>
            <person name="Sternberg P.W."/>
            <person name="Wang J."/>
            <person name="Gasser R.B."/>
        </authorList>
    </citation>
    <scope>NUCLEOTIDE SEQUENCE [LARGE SCALE GENOMIC DNA]</scope>
    <source>
        <strain evidence="3">DCEP-RM93F</strain>
        <strain evidence="2">DCEP-RM93M</strain>
    </source>
</reference>
<keyword evidence="4" id="KW-1185">Reference proteome</keyword>
<feature type="region of interest" description="Disordered" evidence="1">
    <location>
        <begin position="73"/>
        <end position="98"/>
    </location>
</feature>
<evidence type="ECO:0000313" key="4">
    <source>
        <dbReference type="Proteomes" id="UP000030764"/>
    </source>
</evidence>
<dbReference type="EMBL" id="KL363190">
    <property type="protein sequence ID" value="KFD57161.1"/>
    <property type="molecule type" value="Genomic_DNA"/>
</dbReference>
<organism evidence="3">
    <name type="scientific">Trichuris suis</name>
    <name type="common">pig whipworm</name>
    <dbReference type="NCBI Taxonomy" id="68888"/>
    <lineage>
        <taxon>Eukaryota</taxon>
        <taxon>Metazoa</taxon>
        <taxon>Ecdysozoa</taxon>
        <taxon>Nematoda</taxon>
        <taxon>Enoplea</taxon>
        <taxon>Dorylaimia</taxon>
        <taxon>Trichinellida</taxon>
        <taxon>Trichuridae</taxon>
        <taxon>Trichuris</taxon>
    </lineage>
</organism>
<accession>A0A085N2B2</accession>
<protein>
    <submittedName>
        <fullName evidence="3">Uncharacterized protein</fullName>
    </submittedName>
</protein>
<evidence type="ECO:0000256" key="1">
    <source>
        <dbReference type="SAM" id="MobiDB-lite"/>
    </source>
</evidence>
<sequence length="98" mass="11017">MVYLEHKYNMNNKAFKNKRFPSSSVQVHSRKMIKALAGKGSSLMDSVKKGRSGLTIEGRNSVTVPPVRRFESQDCIPTGDRLGDKPTTNLTQIHRNLD</sequence>
<dbReference type="Proteomes" id="UP000030758">
    <property type="component" value="Unassembled WGS sequence"/>
</dbReference>